<gene>
    <name evidence="2" type="ORF">GCG54_00003817</name>
</gene>
<dbReference type="GeneID" id="69010975"/>
<dbReference type="RefSeq" id="XP_045261515.1">
    <property type="nucleotide sequence ID" value="XM_045403883.1"/>
</dbReference>
<evidence type="ECO:0000259" key="1">
    <source>
        <dbReference type="Pfam" id="PF20516"/>
    </source>
</evidence>
<feature type="domain" description="PD-(D/E)XK nuclease-like" evidence="1">
    <location>
        <begin position="4"/>
        <end position="180"/>
    </location>
</feature>
<sequence>MNSTSAPLTKEYAPKTTTSLPRDRRVDFCIHIEPDTPQHVIPTVLRSPSQSINHTEYAALLHKPIGIAIETKLTGADWETARTQVGIWLAAQWNRLDDLVWSRGIGVEHTSPAVAAGLVFLPAVIIQGHQWSFVAFTRDRDGVARLWCQLPFASTRSVKGVYQAVAGLQLLSRWLREEYWPWFRQIILGL</sequence>
<proteinExistence type="predicted"/>
<reference evidence="2" key="1">
    <citation type="journal article" date="2020" name="Phytopathology">
        <title>Genome sequence and comparative analysis of Colletotrichum gloeosporioides isolated from Liriodendron leaves.</title>
        <authorList>
            <person name="Fu F.F."/>
            <person name="Hao Z."/>
            <person name="Wang P."/>
            <person name="Lu Y."/>
            <person name="Xue L.J."/>
            <person name="Wei G."/>
            <person name="Tian Y."/>
            <person name="Baishi H."/>
            <person name="Xu H."/>
            <person name="Shi J."/>
            <person name="Cheng T."/>
            <person name="Wang G."/>
            <person name="Yi Y."/>
            <person name="Chen J."/>
        </authorList>
    </citation>
    <scope>NUCLEOTIDE SEQUENCE</scope>
    <source>
        <strain evidence="2">Lc1</strain>
    </source>
</reference>
<dbReference type="EMBL" id="WVTB01000064">
    <property type="protein sequence ID" value="KAF3802356.1"/>
    <property type="molecule type" value="Genomic_DNA"/>
</dbReference>
<protein>
    <recommendedName>
        <fullName evidence="1">PD-(D/E)XK nuclease-like domain-containing protein</fullName>
    </recommendedName>
</protein>
<name>A0A8H4FHT4_COLGL</name>
<comment type="caution">
    <text evidence="2">The sequence shown here is derived from an EMBL/GenBank/DDBJ whole genome shotgun (WGS) entry which is preliminary data.</text>
</comment>
<dbReference type="Pfam" id="PF20516">
    <property type="entry name" value="PDDEXK_12"/>
    <property type="match status" value="1"/>
</dbReference>
<reference evidence="2" key="2">
    <citation type="submission" date="2020-03" db="EMBL/GenBank/DDBJ databases">
        <authorList>
            <person name="Fu F.-F."/>
            <person name="Chen J."/>
        </authorList>
    </citation>
    <scope>NUCLEOTIDE SEQUENCE</scope>
    <source>
        <strain evidence="2">Lc1</strain>
    </source>
</reference>
<dbReference type="InterPro" id="IPR046797">
    <property type="entry name" value="PDDEXK_12"/>
</dbReference>
<dbReference type="AlphaFoldDB" id="A0A8H4FHT4"/>
<evidence type="ECO:0000313" key="3">
    <source>
        <dbReference type="Proteomes" id="UP000613401"/>
    </source>
</evidence>
<organism evidence="2 3">
    <name type="scientific">Colletotrichum gloeosporioides</name>
    <name type="common">Anthracnose fungus</name>
    <name type="synonym">Glomerella cingulata</name>
    <dbReference type="NCBI Taxonomy" id="474922"/>
    <lineage>
        <taxon>Eukaryota</taxon>
        <taxon>Fungi</taxon>
        <taxon>Dikarya</taxon>
        <taxon>Ascomycota</taxon>
        <taxon>Pezizomycotina</taxon>
        <taxon>Sordariomycetes</taxon>
        <taxon>Hypocreomycetidae</taxon>
        <taxon>Glomerellales</taxon>
        <taxon>Glomerellaceae</taxon>
        <taxon>Colletotrichum</taxon>
        <taxon>Colletotrichum gloeosporioides species complex</taxon>
    </lineage>
</organism>
<evidence type="ECO:0000313" key="2">
    <source>
        <dbReference type="EMBL" id="KAF3802356.1"/>
    </source>
</evidence>
<accession>A0A8H4FHT4</accession>
<dbReference type="Proteomes" id="UP000613401">
    <property type="component" value="Unassembled WGS sequence"/>
</dbReference>
<keyword evidence="3" id="KW-1185">Reference proteome</keyword>